<proteinExistence type="inferred from homology"/>
<dbReference type="EC" id="2.6.1.-" evidence="1"/>
<gene>
    <name evidence="3" type="ORF">BN580_00694</name>
</gene>
<dbReference type="InterPro" id="IPR015424">
    <property type="entry name" value="PyrdxlP-dep_Trfase"/>
</dbReference>
<keyword evidence="1 3" id="KW-0808">Transferase</keyword>
<dbReference type="Gene3D" id="3.40.640.10">
    <property type="entry name" value="Type I PLP-dependent aspartate aminotransferase-like (Major domain)"/>
    <property type="match status" value="1"/>
</dbReference>
<comment type="caution">
    <text evidence="3">The sequence shown here is derived from an EMBL/GenBank/DDBJ whole genome shotgun (WGS) entry which is preliminary data.</text>
</comment>
<evidence type="ECO:0000313" key="4">
    <source>
        <dbReference type="Proteomes" id="UP000017938"/>
    </source>
</evidence>
<dbReference type="Gene3D" id="3.90.1150.10">
    <property type="entry name" value="Aspartate Aminotransferase, domain 1"/>
    <property type="match status" value="1"/>
</dbReference>
<dbReference type="AlphaFoldDB" id="R6TQT8"/>
<dbReference type="GO" id="GO:0008483">
    <property type="term" value="F:transaminase activity"/>
    <property type="evidence" value="ECO:0007669"/>
    <property type="project" value="UniProtKB-KW"/>
</dbReference>
<accession>R6TQT8</accession>
<dbReference type="InterPro" id="IPR004838">
    <property type="entry name" value="NHTrfase_class1_PyrdxlP-BS"/>
</dbReference>
<dbReference type="Pfam" id="PF00155">
    <property type="entry name" value="Aminotran_1_2"/>
    <property type="match status" value="1"/>
</dbReference>
<reference evidence="3" key="1">
    <citation type="submission" date="2012-11" db="EMBL/GenBank/DDBJ databases">
        <title>Dependencies among metagenomic species, viruses, plasmids and units of genetic variation.</title>
        <authorList>
            <person name="Nielsen H.B."/>
            <person name="Almeida M."/>
            <person name="Juncker A.S."/>
            <person name="Rasmussen S."/>
            <person name="Li J."/>
            <person name="Sunagawa S."/>
            <person name="Plichta D."/>
            <person name="Gautier L."/>
            <person name="Le Chatelier E."/>
            <person name="Peletier E."/>
            <person name="Bonde I."/>
            <person name="Nielsen T."/>
            <person name="Manichanh C."/>
            <person name="Arumugam M."/>
            <person name="Batto J."/>
            <person name="Santos M.B.Q.D."/>
            <person name="Blom N."/>
            <person name="Borruel N."/>
            <person name="Burgdorf K.S."/>
            <person name="Boumezbeur F."/>
            <person name="Casellas F."/>
            <person name="Dore J."/>
            <person name="Guarner F."/>
            <person name="Hansen T."/>
            <person name="Hildebrand F."/>
            <person name="Kaas R.S."/>
            <person name="Kennedy S."/>
            <person name="Kristiansen K."/>
            <person name="Kultima J.R."/>
            <person name="Leonard P."/>
            <person name="Levenez F."/>
            <person name="Lund O."/>
            <person name="Moumen B."/>
            <person name="Le Paslier D."/>
            <person name="Pons N."/>
            <person name="Pedersen O."/>
            <person name="Prifti E."/>
            <person name="Qin J."/>
            <person name="Raes J."/>
            <person name="Tap J."/>
            <person name="Tims S."/>
            <person name="Ussery D.W."/>
            <person name="Yamada T."/>
            <person name="MetaHit consortium"/>
            <person name="Renault P."/>
            <person name="Sicheritz-Ponten T."/>
            <person name="Bork P."/>
            <person name="Wang J."/>
            <person name="Brunak S."/>
            <person name="Ehrlich S.D."/>
        </authorList>
    </citation>
    <scope>NUCLEOTIDE SEQUENCE [LARGE SCALE GENOMIC DNA]</scope>
</reference>
<dbReference type="PANTHER" id="PTHR42691:SF1">
    <property type="entry name" value="ASPARTATE AMINOTRANSFERASE YHDR-RELATED"/>
    <property type="match status" value="1"/>
</dbReference>
<protein>
    <recommendedName>
        <fullName evidence="1">Aminotransferase</fullName>
        <ecNumber evidence="1">2.6.1.-</ecNumber>
    </recommendedName>
</protein>
<sequence>MTCGAAASLSITFRALVSSRDDVILATAPFFPEYRVFAEGAGASFDAVPPDTENFGVNLDALEKKLTDRAAAVIINSPNNPTGAIIPRKTLEGLARLLERKSAEYGHAIYIVSDEPYREITYGKEVPYIPAIYRDTVICYSYSKSLSLPGERIGYIALPDGITDCDRLYYAICGAGRSLGYVCAPALMQKAVARCAGAVSDISPYRRNRDLLYSALTAFGYECVKPDGAFYLFIKAPGGDSAAFGEKAKARNLLVVPGDDFGCPGYLRISYCVPYEVVKRSLPVFGELI</sequence>
<dbReference type="NCBIfam" id="NF005305">
    <property type="entry name" value="PRK06836.1"/>
    <property type="match status" value="1"/>
</dbReference>
<evidence type="ECO:0000259" key="2">
    <source>
        <dbReference type="Pfam" id="PF00155"/>
    </source>
</evidence>
<dbReference type="InterPro" id="IPR015421">
    <property type="entry name" value="PyrdxlP-dep_Trfase_major"/>
</dbReference>
<dbReference type="InterPro" id="IPR004839">
    <property type="entry name" value="Aminotransferase_I/II_large"/>
</dbReference>
<dbReference type="Proteomes" id="UP000017938">
    <property type="component" value="Unassembled WGS sequence"/>
</dbReference>
<dbReference type="PROSITE" id="PS00105">
    <property type="entry name" value="AA_TRANSFER_CLASS_1"/>
    <property type="match status" value="1"/>
</dbReference>
<evidence type="ECO:0000256" key="1">
    <source>
        <dbReference type="RuleBase" id="RU000481"/>
    </source>
</evidence>
<dbReference type="GO" id="GO:0030170">
    <property type="term" value="F:pyridoxal phosphate binding"/>
    <property type="evidence" value="ECO:0007669"/>
    <property type="project" value="InterPro"/>
</dbReference>
<dbReference type="InterPro" id="IPR015422">
    <property type="entry name" value="PyrdxlP-dep_Trfase_small"/>
</dbReference>
<dbReference type="SUPFAM" id="SSF53383">
    <property type="entry name" value="PLP-dependent transferases"/>
    <property type="match status" value="1"/>
</dbReference>
<feature type="domain" description="Aminotransferase class I/classII large" evidence="2">
    <location>
        <begin position="2"/>
        <end position="279"/>
    </location>
</feature>
<dbReference type="PANTHER" id="PTHR42691">
    <property type="entry name" value="ASPARTATE AMINOTRANSFERASE YHDR-RELATED"/>
    <property type="match status" value="1"/>
</dbReference>
<dbReference type="CDD" id="cd00609">
    <property type="entry name" value="AAT_like"/>
    <property type="match status" value="1"/>
</dbReference>
<dbReference type="STRING" id="1263015.BN580_00694"/>
<organism evidence="3 4">
    <name type="scientific">Candidatus Colimorpha enterica</name>
    <dbReference type="NCBI Taxonomy" id="3083063"/>
    <lineage>
        <taxon>Bacteria</taxon>
        <taxon>Pseudomonadati</taxon>
        <taxon>Bacteroidota</taxon>
        <taxon>Bacteroidia</taxon>
        <taxon>Bacteroidales</taxon>
        <taxon>Candidatus Colimorpha</taxon>
    </lineage>
</organism>
<name>R6TQT8_9BACT</name>
<dbReference type="EMBL" id="CBFW010000026">
    <property type="protein sequence ID" value="CDC70276.1"/>
    <property type="molecule type" value="Genomic_DNA"/>
</dbReference>
<evidence type="ECO:0000313" key="3">
    <source>
        <dbReference type="EMBL" id="CDC70276.1"/>
    </source>
</evidence>
<comment type="similarity">
    <text evidence="1">Belongs to the class-I pyridoxal-phosphate-dependent aminotransferase family.</text>
</comment>
<keyword evidence="1 3" id="KW-0032">Aminotransferase</keyword>
<comment type="cofactor">
    <cofactor evidence="1">
        <name>pyridoxal 5'-phosphate</name>
        <dbReference type="ChEBI" id="CHEBI:597326"/>
    </cofactor>
</comment>